<feature type="compositionally biased region" description="Pro residues" evidence="4">
    <location>
        <begin position="87"/>
        <end position="104"/>
    </location>
</feature>
<evidence type="ECO:0000256" key="1">
    <source>
        <dbReference type="ARBA" id="ARBA00004196"/>
    </source>
</evidence>
<dbReference type="PANTHER" id="PTHR16631">
    <property type="entry name" value="GLUCAN 1,3-BETA-GLUCOSIDASE"/>
    <property type="match status" value="1"/>
</dbReference>
<evidence type="ECO:0000256" key="3">
    <source>
        <dbReference type="ARBA" id="ARBA00022801"/>
    </source>
</evidence>
<evidence type="ECO:0000313" key="7">
    <source>
        <dbReference type="Proteomes" id="UP000799764"/>
    </source>
</evidence>
<feature type="compositionally biased region" description="Pro residues" evidence="4">
    <location>
        <begin position="145"/>
        <end position="162"/>
    </location>
</feature>
<evidence type="ECO:0000313" key="6">
    <source>
        <dbReference type="EMBL" id="KAF2444446.1"/>
    </source>
</evidence>
<keyword evidence="3 6" id="KW-0378">Hydrolase</keyword>
<feature type="compositionally biased region" description="Low complexity" evidence="4">
    <location>
        <begin position="134"/>
        <end position="144"/>
    </location>
</feature>
<accession>A0A9P4PKC4</accession>
<comment type="caution">
    <text evidence="6">The sequence shown here is derived from an EMBL/GenBank/DDBJ whole genome shotgun (WGS) entry which is preliminary data.</text>
</comment>
<comment type="subcellular location">
    <subcellularLocation>
        <location evidence="1">Cell envelope</location>
    </subcellularLocation>
</comment>
<dbReference type="GO" id="GO:0009986">
    <property type="term" value="C:cell surface"/>
    <property type="evidence" value="ECO:0007669"/>
    <property type="project" value="TreeGrafter"/>
</dbReference>
<dbReference type="GO" id="GO:0071555">
    <property type="term" value="P:cell wall organization"/>
    <property type="evidence" value="ECO:0007669"/>
    <property type="project" value="TreeGrafter"/>
</dbReference>
<comment type="similarity">
    <text evidence="2">Belongs to the glycosyl hydrolase 17 family.</text>
</comment>
<dbReference type="GO" id="GO:0009277">
    <property type="term" value="C:fungal-type cell wall"/>
    <property type="evidence" value="ECO:0007669"/>
    <property type="project" value="TreeGrafter"/>
</dbReference>
<organism evidence="6 7">
    <name type="scientific">Karstenula rhodostoma CBS 690.94</name>
    <dbReference type="NCBI Taxonomy" id="1392251"/>
    <lineage>
        <taxon>Eukaryota</taxon>
        <taxon>Fungi</taxon>
        <taxon>Dikarya</taxon>
        <taxon>Ascomycota</taxon>
        <taxon>Pezizomycotina</taxon>
        <taxon>Dothideomycetes</taxon>
        <taxon>Pleosporomycetidae</taxon>
        <taxon>Pleosporales</taxon>
        <taxon>Massarineae</taxon>
        <taxon>Didymosphaeriaceae</taxon>
        <taxon>Karstenula</taxon>
    </lineage>
</organism>
<dbReference type="Proteomes" id="UP000799764">
    <property type="component" value="Unassembled WGS sequence"/>
</dbReference>
<gene>
    <name evidence="6" type="ORF">P171DRAFT_32841</name>
</gene>
<dbReference type="GO" id="GO:0005576">
    <property type="term" value="C:extracellular region"/>
    <property type="evidence" value="ECO:0007669"/>
    <property type="project" value="TreeGrafter"/>
</dbReference>
<dbReference type="PANTHER" id="PTHR16631:SF14">
    <property type="entry name" value="FAMILY 17 GLUCOSIDASE SCW10-RELATED"/>
    <property type="match status" value="1"/>
</dbReference>
<feature type="signal peptide" evidence="5">
    <location>
        <begin position="1"/>
        <end position="18"/>
    </location>
</feature>
<dbReference type="SUPFAM" id="SSF51445">
    <property type="entry name" value="(Trans)glycosidases"/>
    <property type="match status" value="1"/>
</dbReference>
<keyword evidence="5" id="KW-0732">Signal</keyword>
<dbReference type="GO" id="GO:0042973">
    <property type="term" value="F:glucan endo-1,3-beta-D-glucosidase activity"/>
    <property type="evidence" value="ECO:0007669"/>
    <property type="project" value="TreeGrafter"/>
</dbReference>
<feature type="chain" id="PRO_5040157930" evidence="5">
    <location>
        <begin position="19"/>
        <end position="454"/>
    </location>
</feature>
<feature type="region of interest" description="Disordered" evidence="4">
    <location>
        <begin position="79"/>
        <end position="197"/>
    </location>
</feature>
<sequence>MKLGAAIALAGLVVGTVAHPLNFKRAVTTEVVFVTETVADAVVYVDENGSPYLTSTVERTTSIPSTSVEPTSIVSSTAIPTSAPAESPQPTPAPQPAPAPPPSPSSSAEPSSVVVQNVEPTSSAVPAPPPPAPTSATSATSAAPAPAPPPAPTSEAPAPAPEPTVKAQEAPAPEPSVQAQEAPAPKPSTSSSDSFPLGITYDPYKGTIDKVDCKTADEITADFNTMKDYKIVRIYGNDCGQIPVAVRAAKKNGQKLMGGIYAPLQDVDSVVRALSDAVKKENGGSWDIISLVSVENERVNAKAMTASDAQSTIDQARSALRSAGFNGPVGAVETVPAVIDNPGVCSASDVVLVNVHAWFDPNTKAADAGKFVKSEVGRVKKACGNKRVVVTESGWPHQGSSHDQAVASPDAQKAAIASIRAEFSSDLFLFNAFDTLWKSDDASTFNAEKYWGIL</sequence>
<evidence type="ECO:0000256" key="5">
    <source>
        <dbReference type="SAM" id="SignalP"/>
    </source>
</evidence>
<dbReference type="Gene3D" id="3.20.20.80">
    <property type="entry name" value="Glycosidases"/>
    <property type="match status" value="1"/>
</dbReference>
<feature type="compositionally biased region" description="Low complexity" evidence="4">
    <location>
        <begin position="105"/>
        <end position="125"/>
    </location>
</feature>
<protein>
    <submittedName>
        <fullName evidence="6">Glycoside hydrolase family 17 protein</fullName>
    </submittedName>
</protein>
<dbReference type="InterPro" id="IPR050732">
    <property type="entry name" value="Beta-glucan_modifiers"/>
</dbReference>
<evidence type="ECO:0000256" key="4">
    <source>
        <dbReference type="SAM" id="MobiDB-lite"/>
    </source>
</evidence>
<proteinExistence type="inferred from homology"/>
<dbReference type="InterPro" id="IPR017853">
    <property type="entry name" value="GH"/>
</dbReference>
<dbReference type="EMBL" id="MU001501">
    <property type="protein sequence ID" value="KAF2444446.1"/>
    <property type="molecule type" value="Genomic_DNA"/>
</dbReference>
<reference evidence="6" key="1">
    <citation type="journal article" date="2020" name="Stud. Mycol.">
        <title>101 Dothideomycetes genomes: a test case for predicting lifestyles and emergence of pathogens.</title>
        <authorList>
            <person name="Haridas S."/>
            <person name="Albert R."/>
            <person name="Binder M."/>
            <person name="Bloem J."/>
            <person name="Labutti K."/>
            <person name="Salamov A."/>
            <person name="Andreopoulos B."/>
            <person name="Baker S."/>
            <person name="Barry K."/>
            <person name="Bills G."/>
            <person name="Bluhm B."/>
            <person name="Cannon C."/>
            <person name="Castanera R."/>
            <person name="Culley D."/>
            <person name="Daum C."/>
            <person name="Ezra D."/>
            <person name="Gonzalez J."/>
            <person name="Henrissat B."/>
            <person name="Kuo A."/>
            <person name="Liang C."/>
            <person name="Lipzen A."/>
            <person name="Lutzoni F."/>
            <person name="Magnuson J."/>
            <person name="Mondo S."/>
            <person name="Nolan M."/>
            <person name="Ohm R."/>
            <person name="Pangilinan J."/>
            <person name="Park H.-J."/>
            <person name="Ramirez L."/>
            <person name="Alfaro M."/>
            <person name="Sun H."/>
            <person name="Tritt A."/>
            <person name="Yoshinaga Y."/>
            <person name="Zwiers L.-H."/>
            <person name="Turgeon B."/>
            <person name="Goodwin S."/>
            <person name="Spatafora J."/>
            <person name="Crous P."/>
            <person name="Grigoriev I."/>
        </authorList>
    </citation>
    <scope>NUCLEOTIDE SEQUENCE</scope>
    <source>
        <strain evidence="6">CBS 690.94</strain>
    </source>
</reference>
<dbReference type="AlphaFoldDB" id="A0A9P4PKC4"/>
<evidence type="ECO:0000256" key="2">
    <source>
        <dbReference type="ARBA" id="ARBA00008773"/>
    </source>
</evidence>
<keyword evidence="7" id="KW-1185">Reference proteome</keyword>
<dbReference type="OrthoDB" id="941679at2759"/>
<name>A0A9P4PKC4_9PLEO</name>